<protein>
    <submittedName>
        <fullName evidence="2">Hydrolase</fullName>
    </submittedName>
</protein>
<feature type="domain" description="Isochorismatase-like" evidence="1">
    <location>
        <begin position="13"/>
        <end position="162"/>
    </location>
</feature>
<dbReference type="SUPFAM" id="SSF52499">
    <property type="entry name" value="Isochorismatase-like hydrolases"/>
    <property type="match status" value="1"/>
</dbReference>
<proteinExistence type="predicted"/>
<dbReference type="GO" id="GO:0016787">
    <property type="term" value="F:hydrolase activity"/>
    <property type="evidence" value="ECO:0007669"/>
    <property type="project" value="UniProtKB-KW"/>
</dbReference>
<dbReference type="EMBL" id="JABXWD010000020">
    <property type="protein sequence ID" value="MBV6340380.1"/>
    <property type="molecule type" value="Genomic_DNA"/>
</dbReference>
<sequence length="185" mass="20398">MVLDRFVIKPRGSALVIVDIQDKLVAAVEEADRVVANALHLIELSRLYDIPVLITQQYPRGLGQTVPALRDALPGVEYIDKMTFSCCKDVGFTGALKAVDRKAVILCGIETHICVLQTCVELLAMGYFVHVVRDCVASRSKDNKDTAIEYMRDAGAVITTTETVLFQVLREAGTDNFKTIAKRIV</sequence>
<keyword evidence="3" id="KW-1185">Reference proteome</keyword>
<evidence type="ECO:0000259" key="1">
    <source>
        <dbReference type="Pfam" id="PF00857"/>
    </source>
</evidence>
<dbReference type="CDD" id="cd01012">
    <property type="entry name" value="YcaC_related"/>
    <property type="match status" value="1"/>
</dbReference>
<dbReference type="InterPro" id="IPR036380">
    <property type="entry name" value="Isochorismatase-like_sf"/>
</dbReference>
<comment type="caution">
    <text evidence="2">The sequence shown here is derived from an EMBL/GenBank/DDBJ whole genome shotgun (WGS) entry which is preliminary data.</text>
</comment>
<accession>A0ABS6RUS3</accession>
<dbReference type="Gene3D" id="3.40.50.850">
    <property type="entry name" value="Isochorismatase-like"/>
    <property type="match status" value="1"/>
</dbReference>
<gene>
    <name evidence="2" type="ORF">HWQ67_02165</name>
</gene>
<dbReference type="Pfam" id="PF00857">
    <property type="entry name" value="Isochorismatase"/>
    <property type="match status" value="1"/>
</dbReference>
<evidence type="ECO:0000313" key="3">
    <source>
        <dbReference type="Proteomes" id="UP001196980"/>
    </source>
</evidence>
<reference evidence="2 3" key="1">
    <citation type="journal article" date="2020" name="J Geophys Res Biogeosci">
        <title>Magnetotaxis as an Adaptation to Enable Bacterial Shuttling of Microbial Sulfur and Sulfur Cycling Across Aquatic Oxic#Anoxic Interfaces.</title>
        <authorList>
            <person name="Li J."/>
            <person name="Liu P."/>
            <person name="Wang J."/>
            <person name="Roberts A.P."/>
            <person name="Pan Y."/>
        </authorList>
    </citation>
    <scope>NUCLEOTIDE SEQUENCE [LARGE SCALE GENOMIC DNA]</scope>
    <source>
        <strain evidence="2 3">MYR-1_YQ</strain>
    </source>
</reference>
<name>A0ABS6RUS3_9BACT</name>
<dbReference type="InterPro" id="IPR050993">
    <property type="entry name" value="Isochorismatase_domain"/>
</dbReference>
<dbReference type="InterPro" id="IPR000868">
    <property type="entry name" value="Isochorismatase-like_dom"/>
</dbReference>
<dbReference type="PANTHER" id="PTHR14119">
    <property type="entry name" value="HYDROLASE"/>
    <property type="match status" value="1"/>
</dbReference>
<evidence type="ECO:0000313" key="2">
    <source>
        <dbReference type="EMBL" id="MBV6340380.1"/>
    </source>
</evidence>
<dbReference type="Proteomes" id="UP001196980">
    <property type="component" value="Unassembled WGS sequence"/>
</dbReference>
<organism evidence="2 3">
    <name type="scientific">Candidatus Magnetobacterium casense</name>
    <dbReference type="NCBI Taxonomy" id="1455061"/>
    <lineage>
        <taxon>Bacteria</taxon>
        <taxon>Pseudomonadati</taxon>
        <taxon>Nitrospirota</taxon>
        <taxon>Thermodesulfovibrionia</taxon>
        <taxon>Thermodesulfovibrionales</taxon>
        <taxon>Candidatus Magnetobacteriaceae</taxon>
        <taxon>Candidatus Magnetobacterium</taxon>
    </lineage>
</organism>
<keyword evidence="2" id="KW-0378">Hydrolase</keyword>
<dbReference type="PANTHER" id="PTHR14119:SF3">
    <property type="entry name" value="ISOCHORISMATASE DOMAIN-CONTAINING PROTEIN 2"/>
    <property type="match status" value="1"/>
</dbReference>